<dbReference type="InterPro" id="IPR044235">
    <property type="entry name" value="RNFT1/2"/>
</dbReference>
<evidence type="ECO:0000256" key="9">
    <source>
        <dbReference type="PROSITE-ProRule" id="PRU00175"/>
    </source>
</evidence>
<protein>
    <submittedName>
        <fullName evidence="12">Ring finger and transmembrane domain-containing protein 2</fullName>
    </submittedName>
</protein>
<evidence type="ECO:0000256" key="8">
    <source>
        <dbReference type="ARBA" id="ARBA00023136"/>
    </source>
</evidence>
<keyword evidence="13" id="KW-1185">Reference proteome</keyword>
<dbReference type="OrthoDB" id="9049620at2759"/>
<accession>E2BJ33</accession>
<keyword evidence="4 9" id="KW-0863">Zinc-finger</keyword>
<evidence type="ECO:0000313" key="12">
    <source>
        <dbReference type="EMBL" id="EFN84183.1"/>
    </source>
</evidence>
<keyword evidence="2 10" id="KW-0812">Transmembrane</keyword>
<feature type="transmembrane region" description="Helical" evidence="10">
    <location>
        <begin position="125"/>
        <end position="153"/>
    </location>
</feature>
<dbReference type="AlphaFoldDB" id="E2BJ33"/>
<dbReference type="GO" id="GO:0061630">
    <property type="term" value="F:ubiquitin protein ligase activity"/>
    <property type="evidence" value="ECO:0007669"/>
    <property type="project" value="InterPro"/>
</dbReference>
<dbReference type="PANTHER" id="PTHR15860">
    <property type="entry name" value="UNCHARACTERIZED RING FINGER-CONTAINING PROTEIN"/>
    <property type="match status" value="1"/>
</dbReference>
<proteinExistence type="predicted"/>
<dbReference type="Pfam" id="PF13923">
    <property type="entry name" value="zf-C3HC4_2"/>
    <property type="match status" value="1"/>
</dbReference>
<feature type="transmembrane region" description="Helical" evidence="10">
    <location>
        <begin position="84"/>
        <end position="105"/>
    </location>
</feature>
<dbReference type="InterPro" id="IPR001841">
    <property type="entry name" value="Znf_RING"/>
</dbReference>
<feature type="domain" description="RING-type" evidence="11">
    <location>
        <begin position="247"/>
        <end position="285"/>
    </location>
</feature>
<gene>
    <name evidence="12" type="ORF">EAI_09971</name>
</gene>
<keyword evidence="6" id="KW-0862">Zinc</keyword>
<feature type="transmembrane region" description="Helical" evidence="10">
    <location>
        <begin position="55"/>
        <end position="72"/>
    </location>
</feature>
<dbReference type="SUPFAM" id="SSF57850">
    <property type="entry name" value="RING/U-box"/>
    <property type="match status" value="1"/>
</dbReference>
<evidence type="ECO:0000256" key="5">
    <source>
        <dbReference type="ARBA" id="ARBA00022786"/>
    </source>
</evidence>
<evidence type="ECO:0000259" key="11">
    <source>
        <dbReference type="PROSITE" id="PS50089"/>
    </source>
</evidence>
<dbReference type="GO" id="GO:0016020">
    <property type="term" value="C:membrane"/>
    <property type="evidence" value="ECO:0007669"/>
    <property type="project" value="UniProtKB-SubCell"/>
</dbReference>
<dbReference type="Gene3D" id="3.30.40.10">
    <property type="entry name" value="Zinc/RING finger domain, C3HC4 (zinc finger)"/>
    <property type="match status" value="1"/>
</dbReference>
<name>E2BJ33_HARSA</name>
<evidence type="ECO:0000256" key="7">
    <source>
        <dbReference type="ARBA" id="ARBA00022989"/>
    </source>
</evidence>
<dbReference type="OMA" id="RLHCKHI"/>
<keyword evidence="7 10" id="KW-1133">Transmembrane helix</keyword>
<evidence type="ECO:0000256" key="6">
    <source>
        <dbReference type="ARBA" id="ARBA00022833"/>
    </source>
</evidence>
<dbReference type="STRING" id="610380.E2BJ33"/>
<evidence type="ECO:0000313" key="13">
    <source>
        <dbReference type="Proteomes" id="UP000008237"/>
    </source>
</evidence>
<dbReference type="SMART" id="SM00184">
    <property type="entry name" value="RING"/>
    <property type="match status" value="1"/>
</dbReference>
<organism evidence="13">
    <name type="scientific">Harpegnathos saltator</name>
    <name type="common">Jerdon's jumping ant</name>
    <dbReference type="NCBI Taxonomy" id="610380"/>
    <lineage>
        <taxon>Eukaryota</taxon>
        <taxon>Metazoa</taxon>
        <taxon>Ecdysozoa</taxon>
        <taxon>Arthropoda</taxon>
        <taxon>Hexapoda</taxon>
        <taxon>Insecta</taxon>
        <taxon>Pterygota</taxon>
        <taxon>Neoptera</taxon>
        <taxon>Endopterygota</taxon>
        <taxon>Hymenoptera</taxon>
        <taxon>Apocrita</taxon>
        <taxon>Aculeata</taxon>
        <taxon>Formicoidea</taxon>
        <taxon>Formicidae</taxon>
        <taxon>Ponerinae</taxon>
        <taxon>Ponerini</taxon>
        <taxon>Harpegnathos</taxon>
    </lineage>
</organism>
<dbReference type="PROSITE" id="PS50089">
    <property type="entry name" value="ZF_RING_2"/>
    <property type="match status" value="1"/>
</dbReference>
<dbReference type="InterPro" id="IPR013083">
    <property type="entry name" value="Znf_RING/FYVE/PHD"/>
</dbReference>
<dbReference type="Proteomes" id="UP000008237">
    <property type="component" value="Unassembled WGS sequence"/>
</dbReference>
<keyword evidence="3" id="KW-0479">Metal-binding</keyword>
<reference evidence="12 13" key="1">
    <citation type="journal article" date="2010" name="Science">
        <title>Genomic comparison of the ants Camponotus floridanus and Harpegnathos saltator.</title>
        <authorList>
            <person name="Bonasio R."/>
            <person name="Zhang G."/>
            <person name="Ye C."/>
            <person name="Mutti N.S."/>
            <person name="Fang X."/>
            <person name="Qin N."/>
            <person name="Donahue G."/>
            <person name="Yang P."/>
            <person name="Li Q."/>
            <person name="Li C."/>
            <person name="Zhang P."/>
            <person name="Huang Z."/>
            <person name="Berger S.L."/>
            <person name="Reinberg D."/>
            <person name="Wang J."/>
            <person name="Liebig J."/>
        </authorList>
    </citation>
    <scope>NUCLEOTIDE SEQUENCE [LARGE SCALE GENOMIC DNA]</scope>
    <source>
        <strain evidence="12 13">R22 G/1</strain>
    </source>
</reference>
<evidence type="ECO:0000256" key="1">
    <source>
        <dbReference type="ARBA" id="ARBA00004141"/>
    </source>
</evidence>
<evidence type="ECO:0000256" key="2">
    <source>
        <dbReference type="ARBA" id="ARBA00022692"/>
    </source>
</evidence>
<evidence type="ECO:0000256" key="10">
    <source>
        <dbReference type="SAM" id="Phobius"/>
    </source>
</evidence>
<dbReference type="InterPro" id="IPR017907">
    <property type="entry name" value="Znf_RING_CS"/>
</dbReference>
<evidence type="ECO:0000256" key="4">
    <source>
        <dbReference type="ARBA" id="ARBA00022771"/>
    </source>
</evidence>
<dbReference type="EMBL" id="GL448558">
    <property type="protein sequence ID" value="EFN84183.1"/>
    <property type="molecule type" value="Genomic_DNA"/>
</dbReference>
<dbReference type="InParanoid" id="E2BJ33"/>
<sequence length="306" mass="35748">MVAEIQNNNNTMENTIINNDQISPETRAMLKILQQYVPFLFILLTKTFYDHKTGILMFIVLLITFMNANNSLKREIAKQNNRSRWLLLLVLCYVIACIVFVAYTLELYTLVPYAQPLTIWDLLCYVIVMDFFLKLITIVCKVLLTCLPVRLLAFQNRGKYYLLMEAMSQLYRCIAPIQPWLYYLFETYQGPEKIVGILFSLTYTFSKGNDLLPRLKLFRTAIWKLFKNVNLGMLPSKEQVIASGSICAICHEKYTTPVKLHCKHIFCEVCILTWLDRERSCPLCRASITDDPIYRDGHTTHFIQLY</sequence>
<dbReference type="PROSITE" id="PS00518">
    <property type="entry name" value="ZF_RING_1"/>
    <property type="match status" value="1"/>
</dbReference>
<dbReference type="GO" id="GO:1904294">
    <property type="term" value="P:positive regulation of ERAD pathway"/>
    <property type="evidence" value="ECO:0007669"/>
    <property type="project" value="InterPro"/>
</dbReference>
<evidence type="ECO:0000256" key="3">
    <source>
        <dbReference type="ARBA" id="ARBA00022723"/>
    </source>
</evidence>
<dbReference type="PANTHER" id="PTHR15860:SF0">
    <property type="entry name" value="LP20373P"/>
    <property type="match status" value="1"/>
</dbReference>
<keyword evidence="5" id="KW-0833">Ubl conjugation pathway</keyword>
<keyword evidence="8 10" id="KW-0472">Membrane</keyword>
<dbReference type="GO" id="GO:0008270">
    <property type="term" value="F:zinc ion binding"/>
    <property type="evidence" value="ECO:0007669"/>
    <property type="project" value="UniProtKB-KW"/>
</dbReference>
<comment type="subcellular location">
    <subcellularLocation>
        <location evidence="1">Membrane</location>
        <topology evidence="1">Multi-pass membrane protein</topology>
    </subcellularLocation>
</comment>